<evidence type="ECO:0000259" key="2">
    <source>
        <dbReference type="Pfam" id="PF00326"/>
    </source>
</evidence>
<dbReference type="Gene3D" id="2.120.10.30">
    <property type="entry name" value="TolB, C-terminal domain"/>
    <property type="match status" value="1"/>
</dbReference>
<comment type="caution">
    <text evidence="3">The sequence shown here is derived from an EMBL/GenBank/DDBJ whole genome shotgun (WGS) entry which is preliminary data.</text>
</comment>
<dbReference type="RefSeq" id="WP_128490709.1">
    <property type="nucleotide sequence ID" value="NZ_JBHLXB010000040.1"/>
</dbReference>
<dbReference type="EMBL" id="SBLC01000048">
    <property type="protein sequence ID" value="RWY37364.1"/>
    <property type="molecule type" value="Genomic_DNA"/>
</dbReference>
<dbReference type="InterPro" id="IPR002470">
    <property type="entry name" value="Peptidase_S9A"/>
</dbReference>
<evidence type="ECO:0000313" key="4">
    <source>
        <dbReference type="Proteomes" id="UP000287168"/>
    </source>
</evidence>
<organism evidence="3 4">
    <name type="scientific">Falsigemmobacter intermedius</name>
    <dbReference type="NCBI Taxonomy" id="1553448"/>
    <lineage>
        <taxon>Bacteria</taxon>
        <taxon>Pseudomonadati</taxon>
        <taxon>Pseudomonadota</taxon>
        <taxon>Alphaproteobacteria</taxon>
        <taxon>Rhodobacterales</taxon>
        <taxon>Paracoccaceae</taxon>
        <taxon>Falsigemmobacter</taxon>
    </lineage>
</organism>
<dbReference type="PRINTS" id="PR00862">
    <property type="entry name" value="PROLIGOPTASE"/>
</dbReference>
<gene>
    <name evidence="3" type="ORF">EP867_17260</name>
</gene>
<protein>
    <submittedName>
        <fullName evidence="3">S9 family peptidase</fullName>
    </submittedName>
</protein>
<dbReference type="Proteomes" id="UP000287168">
    <property type="component" value="Unassembled WGS sequence"/>
</dbReference>
<dbReference type="Gene3D" id="3.40.50.1820">
    <property type="entry name" value="alpha/beta hydrolase"/>
    <property type="match status" value="1"/>
</dbReference>
<dbReference type="AlphaFoldDB" id="A0A451GH39"/>
<proteinExistence type="predicted"/>
<dbReference type="PANTHER" id="PTHR42776:SF27">
    <property type="entry name" value="DIPEPTIDYL PEPTIDASE FAMILY MEMBER 6"/>
    <property type="match status" value="1"/>
</dbReference>
<reference evidence="3 4" key="1">
    <citation type="journal article" date="2015" name="Int. J. Syst. Evol. Microbiol.">
        <title>Gemmobacter intermedius sp. nov., isolated from a white stork (Ciconia ciconia).</title>
        <authorList>
            <person name="Kampfer P."/>
            <person name="Jerzak L."/>
            <person name="Wilharm G."/>
            <person name="Golke J."/>
            <person name="Busse H.J."/>
            <person name="Glaeser S.P."/>
        </authorList>
    </citation>
    <scope>NUCLEOTIDE SEQUENCE [LARGE SCALE GENOMIC DNA]</scope>
    <source>
        <strain evidence="3 4">119/4</strain>
    </source>
</reference>
<dbReference type="SUPFAM" id="SSF53474">
    <property type="entry name" value="alpha/beta-Hydrolases"/>
    <property type="match status" value="1"/>
</dbReference>
<dbReference type="SUPFAM" id="SSF82171">
    <property type="entry name" value="DPP6 N-terminal domain-like"/>
    <property type="match status" value="1"/>
</dbReference>
<dbReference type="GO" id="GO:0004252">
    <property type="term" value="F:serine-type endopeptidase activity"/>
    <property type="evidence" value="ECO:0007669"/>
    <property type="project" value="InterPro"/>
</dbReference>
<accession>A0A451GH39</accession>
<name>A0A451GH39_9RHOB</name>
<dbReference type="InterPro" id="IPR011042">
    <property type="entry name" value="6-blade_b-propeller_TolB-like"/>
</dbReference>
<evidence type="ECO:0000313" key="3">
    <source>
        <dbReference type="EMBL" id="RWY37364.1"/>
    </source>
</evidence>
<sequence length="590" mass="64429">MTEFTSIDAWMLRPHRSAPAQDPKGQAIAYLSTESGQPQIHLWEGGRARQLTEHPEPVNSFAWSPLGGQILFTSCIGGDERWQLFLLDVAGGTVRPLTEDPMTVHMWGAWAPAADRIAFTSNSDAKDMLDLKVMALSDGSVTGLSAGLGHQEAIAFSPDGTEVLTRLMTGAASDHQMAIVSLTDGSCRPVLQADHRVKVTSARFLKAGGGLALCDYQGDHMALWRFEDGGWAGECLLSVPGRDLDAFALTPAQDRAVVAVNEEGYSRLLLLDLADGATRPLALPFEGVVSGLSLPGDGTRLLCCLTSPRSPGALWWIPLDGSAPEMILGEAPEGLMPETCAFSSFDGERIPYFFYRPEGEQPEAGWPVVFLIHGGPEMQYRPDYRGDVQWMLQQGIAVVAPNVRGSTGYGRRFHALDDREKRHDALADVTALRAHLVQVGQIDPAHCAIYGRSYGGWMVMAALTERPEDWTLGINFYGIGNFFTHLLATGPWARQLRVAEYGDPIADRALLERISPIFQAANIRAPLLLVHADRDPRVPPGESETIHSVLFGLGRRCDFLRIAHAGHGFLRADHIRQVFGRLAEVLSKDL</sequence>
<dbReference type="OrthoDB" id="1094230at2"/>
<dbReference type="GO" id="GO:0006508">
    <property type="term" value="P:proteolysis"/>
    <property type="evidence" value="ECO:0007669"/>
    <property type="project" value="InterPro"/>
</dbReference>
<dbReference type="Pfam" id="PF00326">
    <property type="entry name" value="Peptidase_S9"/>
    <property type="match status" value="1"/>
</dbReference>
<feature type="domain" description="Peptidase S9 prolyl oligopeptidase catalytic" evidence="2">
    <location>
        <begin position="384"/>
        <end position="581"/>
    </location>
</feature>
<keyword evidence="1" id="KW-0378">Hydrolase</keyword>
<dbReference type="InterPro" id="IPR029058">
    <property type="entry name" value="AB_hydrolase_fold"/>
</dbReference>
<dbReference type="InterPro" id="IPR001375">
    <property type="entry name" value="Peptidase_S9_cat"/>
</dbReference>
<dbReference type="PANTHER" id="PTHR42776">
    <property type="entry name" value="SERINE PEPTIDASE S9 FAMILY MEMBER"/>
    <property type="match status" value="1"/>
</dbReference>
<evidence type="ECO:0000256" key="1">
    <source>
        <dbReference type="ARBA" id="ARBA00022801"/>
    </source>
</evidence>
<keyword evidence="4" id="KW-1185">Reference proteome</keyword>